<evidence type="ECO:0000256" key="2">
    <source>
        <dbReference type="ARBA" id="ARBA00022801"/>
    </source>
</evidence>
<feature type="region of interest" description="Disordered" evidence="8">
    <location>
        <begin position="376"/>
        <end position="422"/>
    </location>
</feature>
<dbReference type="InterPro" id="IPR014014">
    <property type="entry name" value="RNA_helicase_DEAD_Q_motif"/>
</dbReference>
<dbReference type="PROSITE" id="PS51194">
    <property type="entry name" value="HELICASE_CTER"/>
    <property type="match status" value="1"/>
</dbReference>
<keyword evidence="1 7" id="KW-0547">Nucleotide-binding</keyword>
<dbReference type="PROSITE" id="PS00039">
    <property type="entry name" value="DEAD_ATP_HELICASE"/>
    <property type="match status" value="1"/>
</dbReference>
<name>A0A401XI32_9FLAO</name>
<evidence type="ECO:0000256" key="5">
    <source>
        <dbReference type="ARBA" id="ARBA00038437"/>
    </source>
</evidence>
<evidence type="ECO:0000259" key="10">
    <source>
        <dbReference type="PROSITE" id="PS51194"/>
    </source>
</evidence>
<feature type="domain" description="DEAD-box RNA helicase Q" evidence="11">
    <location>
        <begin position="1"/>
        <end position="29"/>
    </location>
</feature>
<dbReference type="PANTHER" id="PTHR47959">
    <property type="entry name" value="ATP-DEPENDENT RNA HELICASE RHLE-RELATED"/>
    <property type="match status" value="1"/>
</dbReference>
<feature type="short sequence motif" description="Q motif" evidence="6">
    <location>
        <begin position="1"/>
        <end position="29"/>
    </location>
</feature>
<dbReference type="OrthoDB" id="9785240at2"/>
<keyword evidence="2 7" id="KW-0378">Hydrolase</keyword>
<dbReference type="InterPro" id="IPR044742">
    <property type="entry name" value="DEAD/DEAH_RhlB"/>
</dbReference>
<dbReference type="PROSITE" id="PS51192">
    <property type="entry name" value="HELICASE_ATP_BIND_1"/>
    <property type="match status" value="1"/>
</dbReference>
<proteinExistence type="inferred from homology"/>
<evidence type="ECO:0000256" key="6">
    <source>
        <dbReference type="PROSITE-ProRule" id="PRU00552"/>
    </source>
</evidence>
<evidence type="ECO:0000256" key="1">
    <source>
        <dbReference type="ARBA" id="ARBA00022741"/>
    </source>
</evidence>
<evidence type="ECO:0000256" key="3">
    <source>
        <dbReference type="ARBA" id="ARBA00022806"/>
    </source>
</evidence>
<dbReference type="Pfam" id="PF00271">
    <property type="entry name" value="Helicase_C"/>
    <property type="match status" value="1"/>
</dbReference>
<keyword evidence="4 7" id="KW-0067">ATP-binding</keyword>
<dbReference type="SUPFAM" id="SSF52540">
    <property type="entry name" value="P-loop containing nucleoside triphosphate hydrolases"/>
    <property type="match status" value="1"/>
</dbReference>
<comment type="similarity">
    <text evidence="5 7">Belongs to the DEAD box helicase family.</text>
</comment>
<dbReference type="InterPro" id="IPR014001">
    <property type="entry name" value="Helicase_ATP-bd"/>
</dbReference>
<evidence type="ECO:0000313" key="13">
    <source>
        <dbReference type="Proteomes" id="UP000286715"/>
    </source>
</evidence>
<organism evidence="12 13">
    <name type="scientific">Thermaurantimonas aggregans</name>
    <dbReference type="NCBI Taxonomy" id="2173829"/>
    <lineage>
        <taxon>Bacteria</taxon>
        <taxon>Pseudomonadati</taxon>
        <taxon>Bacteroidota</taxon>
        <taxon>Flavobacteriia</taxon>
        <taxon>Flavobacteriales</taxon>
        <taxon>Schleiferiaceae</taxon>
        <taxon>Thermaurantimonas</taxon>
    </lineage>
</organism>
<dbReference type="InterPro" id="IPR027417">
    <property type="entry name" value="P-loop_NTPase"/>
</dbReference>
<dbReference type="InterPro" id="IPR001650">
    <property type="entry name" value="Helicase_C-like"/>
</dbReference>
<dbReference type="EMBL" id="BHZE01000001">
    <property type="protein sequence ID" value="GCD76677.1"/>
    <property type="molecule type" value="Genomic_DNA"/>
</dbReference>
<comment type="caution">
    <text evidence="12">The sequence shown here is derived from an EMBL/GenBank/DDBJ whole genome shotgun (WGS) entry which is preliminary data.</text>
</comment>
<accession>A0A401XI32</accession>
<feature type="compositionally biased region" description="Polar residues" evidence="8">
    <location>
        <begin position="413"/>
        <end position="422"/>
    </location>
</feature>
<dbReference type="Pfam" id="PF00270">
    <property type="entry name" value="DEAD"/>
    <property type="match status" value="1"/>
</dbReference>
<dbReference type="CDD" id="cd00268">
    <property type="entry name" value="DEADc"/>
    <property type="match status" value="1"/>
</dbReference>
<dbReference type="SMART" id="SM00490">
    <property type="entry name" value="HELICc"/>
    <property type="match status" value="1"/>
</dbReference>
<dbReference type="SMART" id="SM00487">
    <property type="entry name" value="DEXDc"/>
    <property type="match status" value="1"/>
</dbReference>
<evidence type="ECO:0000259" key="11">
    <source>
        <dbReference type="PROSITE" id="PS51195"/>
    </source>
</evidence>
<evidence type="ECO:0000313" key="12">
    <source>
        <dbReference type="EMBL" id="GCD76677.1"/>
    </source>
</evidence>
<dbReference type="Proteomes" id="UP000286715">
    <property type="component" value="Unassembled WGS sequence"/>
</dbReference>
<evidence type="ECO:0000256" key="7">
    <source>
        <dbReference type="RuleBase" id="RU000492"/>
    </source>
</evidence>
<dbReference type="Gene3D" id="3.40.50.300">
    <property type="entry name" value="P-loop containing nucleotide triphosphate hydrolases"/>
    <property type="match status" value="2"/>
</dbReference>
<dbReference type="RefSeq" id="WP_124396751.1">
    <property type="nucleotide sequence ID" value="NZ_BHZE01000001.1"/>
</dbReference>
<dbReference type="InterPro" id="IPR050079">
    <property type="entry name" value="DEAD_box_RNA_helicase"/>
</dbReference>
<reference evidence="12 13" key="1">
    <citation type="submission" date="2018-11" db="EMBL/GenBank/DDBJ databases">
        <title>Schleiferia aggregans sp. nov., a moderately thermophilic heterotrophic bacterium isolated from microbial mats at a terrestrial hot spring.</title>
        <authorList>
            <person name="Iino T."/>
            <person name="Ohkuma M."/>
            <person name="Haruta S."/>
        </authorList>
    </citation>
    <scope>NUCLEOTIDE SEQUENCE [LARGE SCALE GENOMIC DNA]</scope>
    <source>
        <strain evidence="12 13">LA</strain>
    </source>
</reference>
<dbReference type="GO" id="GO:0003676">
    <property type="term" value="F:nucleic acid binding"/>
    <property type="evidence" value="ECO:0007669"/>
    <property type="project" value="InterPro"/>
</dbReference>
<dbReference type="GO" id="GO:0005829">
    <property type="term" value="C:cytosol"/>
    <property type="evidence" value="ECO:0007669"/>
    <property type="project" value="TreeGrafter"/>
</dbReference>
<keyword evidence="3 7" id="KW-0347">Helicase</keyword>
<dbReference type="PROSITE" id="PS51195">
    <property type="entry name" value="Q_MOTIF"/>
    <property type="match status" value="1"/>
</dbReference>
<evidence type="ECO:0000256" key="4">
    <source>
        <dbReference type="ARBA" id="ARBA00022840"/>
    </source>
</evidence>
<dbReference type="InterPro" id="IPR000629">
    <property type="entry name" value="RNA-helicase_DEAD-box_CS"/>
</dbReference>
<dbReference type="AlphaFoldDB" id="A0A401XI32"/>
<dbReference type="InterPro" id="IPR011545">
    <property type="entry name" value="DEAD/DEAH_box_helicase_dom"/>
</dbReference>
<dbReference type="GO" id="GO:0005524">
    <property type="term" value="F:ATP binding"/>
    <property type="evidence" value="ECO:0007669"/>
    <property type="project" value="UniProtKB-KW"/>
</dbReference>
<evidence type="ECO:0000256" key="8">
    <source>
        <dbReference type="SAM" id="MobiDB-lite"/>
    </source>
</evidence>
<sequence>MTFEELNLKPELQEAIGYMGYSTLTEIQEKTYHPILEGRDVLGLASTGSGKSLAFCLPLCQRLLDKGAYEGVLILSPTWELSIQTANQLHGLIYFTPLHAETIYGGNDSGAFDREKRALEAKVQFIVATPGRLLAHMRNAYADMSYFRYLVLDEADKMLDMGFYDDIKQIIKRLPAERQNLLFSATMSPRIRKLANEILRNPVEVSIAVAKPATGIQQQVVLVQEETKSKYLSHFLKKLKPEEQAIVFCGKKKLLQSLVNRLNNKGIRAAYISSELEQAEREAVLTAFKSKQYKALVATDVLARGIDIADLAAVVNYDVPPSPDDYVHRIGRTARHNKTGLAITLISPLEMSKFSFIEKKLGIEVPKVSAGNEFGESFEWNPNFGKKQKKRPLKKPSTPPKPQVKANRKPPRKSSSAPKQAE</sequence>
<dbReference type="CDD" id="cd18787">
    <property type="entry name" value="SF2_C_DEAD"/>
    <property type="match status" value="1"/>
</dbReference>
<dbReference type="GO" id="GO:0003724">
    <property type="term" value="F:RNA helicase activity"/>
    <property type="evidence" value="ECO:0007669"/>
    <property type="project" value="InterPro"/>
</dbReference>
<dbReference type="GO" id="GO:0016787">
    <property type="term" value="F:hydrolase activity"/>
    <property type="evidence" value="ECO:0007669"/>
    <property type="project" value="UniProtKB-KW"/>
</dbReference>
<protein>
    <submittedName>
        <fullName evidence="12">RNA helicase</fullName>
    </submittedName>
</protein>
<gene>
    <name evidence="12" type="ORF">JCM31826_01590</name>
</gene>
<feature type="domain" description="Helicase ATP-binding" evidence="9">
    <location>
        <begin position="32"/>
        <end position="205"/>
    </location>
</feature>
<feature type="domain" description="Helicase C-terminal" evidence="10">
    <location>
        <begin position="215"/>
        <end position="376"/>
    </location>
</feature>
<evidence type="ECO:0000259" key="9">
    <source>
        <dbReference type="PROSITE" id="PS51192"/>
    </source>
</evidence>
<dbReference type="PANTHER" id="PTHR47959:SF13">
    <property type="entry name" value="ATP-DEPENDENT RNA HELICASE RHLE"/>
    <property type="match status" value="1"/>
</dbReference>
<keyword evidence="13" id="KW-1185">Reference proteome</keyword>